<dbReference type="InterPro" id="IPR034683">
    <property type="entry name" value="IspD/TarI"/>
</dbReference>
<evidence type="ECO:0000256" key="2">
    <source>
        <dbReference type="ARBA" id="ARBA00004787"/>
    </source>
</evidence>
<dbReference type="EC" id="2.7.7.60" evidence="7"/>
<dbReference type="AlphaFoldDB" id="A0A433X1R1"/>
<feature type="site" description="Transition state stabilizer" evidence="7">
    <location>
        <position position="22"/>
    </location>
</feature>
<dbReference type="Proteomes" id="UP000272464">
    <property type="component" value="Unassembled WGS sequence"/>
</dbReference>
<evidence type="ECO:0000256" key="7">
    <source>
        <dbReference type="HAMAP-Rule" id="MF_00108"/>
    </source>
</evidence>
<organism evidence="8 9">
    <name type="scientific">Paenibacillus zeisoli</name>
    <dbReference type="NCBI Taxonomy" id="2496267"/>
    <lineage>
        <taxon>Bacteria</taxon>
        <taxon>Bacillati</taxon>
        <taxon>Bacillota</taxon>
        <taxon>Bacilli</taxon>
        <taxon>Bacillales</taxon>
        <taxon>Paenibacillaceae</taxon>
        <taxon>Paenibacillus</taxon>
    </lineage>
</organism>
<dbReference type="PANTHER" id="PTHR32125">
    <property type="entry name" value="2-C-METHYL-D-ERYTHRITOL 4-PHOSPHATE CYTIDYLYLTRANSFERASE, CHLOROPLASTIC"/>
    <property type="match status" value="1"/>
</dbReference>
<dbReference type="InterPro" id="IPR001228">
    <property type="entry name" value="IspD"/>
</dbReference>
<proteinExistence type="inferred from homology"/>
<evidence type="ECO:0000256" key="1">
    <source>
        <dbReference type="ARBA" id="ARBA00001282"/>
    </source>
</evidence>
<feature type="site" description="Transition state stabilizer" evidence="7">
    <location>
        <position position="29"/>
    </location>
</feature>
<dbReference type="FunFam" id="3.90.550.10:FF:000003">
    <property type="entry name" value="2-C-methyl-D-erythritol 4-phosphate cytidylyltransferase"/>
    <property type="match status" value="1"/>
</dbReference>
<protein>
    <recommendedName>
        <fullName evidence="7">2-C-methyl-D-erythritol 4-phosphate cytidylyltransferase</fullName>
        <ecNumber evidence="7">2.7.7.60</ecNumber>
    </recommendedName>
    <alternativeName>
        <fullName evidence="7">4-diphosphocytidyl-2C-methyl-D-erythritol synthase</fullName>
    </alternativeName>
    <alternativeName>
        <fullName evidence="7">MEP cytidylyltransferase</fullName>
        <shortName evidence="7">MCT</shortName>
    </alternativeName>
</protein>
<reference evidence="8 9" key="1">
    <citation type="submission" date="2018-12" db="EMBL/GenBank/DDBJ databases">
        <authorList>
            <person name="Sun L."/>
            <person name="Chen Z."/>
        </authorList>
    </citation>
    <scope>NUCLEOTIDE SEQUENCE [LARGE SCALE GENOMIC DNA]</scope>
    <source>
        <strain evidence="8 9">3-5-3</strain>
    </source>
</reference>
<name>A0A433X1R1_9BACL</name>
<dbReference type="HAMAP" id="MF_00108">
    <property type="entry name" value="IspD"/>
    <property type="match status" value="1"/>
</dbReference>
<keyword evidence="5 7" id="KW-0548">Nucleotidyltransferase</keyword>
<evidence type="ECO:0000313" key="8">
    <source>
        <dbReference type="EMBL" id="RUT27832.1"/>
    </source>
</evidence>
<feature type="site" description="Positions MEP for the nucleophilic attack" evidence="7">
    <location>
        <position position="215"/>
    </location>
</feature>
<comment type="function">
    <text evidence="7">Catalyzes the formation of 4-diphosphocytidyl-2-C-methyl-D-erythritol from CTP and 2-C-methyl-D-erythritol 4-phosphate (MEP).</text>
</comment>
<dbReference type="OrthoDB" id="9806837at2"/>
<comment type="caution">
    <text evidence="8">The sequence shown here is derived from an EMBL/GenBank/DDBJ whole genome shotgun (WGS) entry which is preliminary data.</text>
</comment>
<dbReference type="CDD" id="cd02516">
    <property type="entry name" value="CDP-ME_synthetase"/>
    <property type="match status" value="1"/>
</dbReference>
<dbReference type="PROSITE" id="PS01295">
    <property type="entry name" value="ISPD"/>
    <property type="match status" value="1"/>
</dbReference>
<keyword evidence="4 7" id="KW-0808">Transferase</keyword>
<dbReference type="RefSeq" id="WP_127200907.1">
    <property type="nucleotide sequence ID" value="NZ_RZNX01000014.1"/>
</dbReference>
<dbReference type="InterPro" id="IPR029044">
    <property type="entry name" value="Nucleotide-diphossugar_trans"/>
</dbReference>
<keyword evidence="9" id="KW-1185">Reference proteome</keyword>
<evidence type="ECO:0000256" key="3">
    <source>
        <dbReference type="ARBA" id="ARBA00009789"/>
    </source>
</evidence>
<gene>
    <name evidence="7 8" type="primary">ispD</name>
    <name evidence="8" type="ORF">EJP77_19315</name>
</gene>
<evidence type="ECO:0000313" key="9">
    <source>
        <dbReference type="Proteomes" id="UP000272464"/>
    </source>
</evidence>
<dbReference type="GO" id="GO:0050518">
    <property type="term" value="F:2-C-methyl-D-erythritol 4-phosphate cytidylyltransferase activity"/>
    <property type="evidence" value="ECO:0007669"/>
    <property type="project" value="UniProtKB-UniRule"/>
</dbReference>
<comment type="catalytic activity">
    <reaction evidence="1 7">
        <text>2-C-methyl-D-erythritol 4-phosphate + CTP + H(+) = 4-CDP-2-C-methyl-D-erythritol + diphosphate</text>
        <dbReference type="Rhea" id="RHEA:13429"/>
        <dbReference type="ChEBI" id="CHEBI:15378"/>
        <dbReference type="ChEBI" id="CHEBI:33019"/>
        <dbReference type="ChEBI" id="CHEBI:37563"/>
        <dbReference type="ChEBI" id="CHEBI:57823"/>
        <dbReference type="ChEBI" id="CHEBI:58262"/>
        <dbReference type="EC" id="2.7.7.60"/>
    </reaction>
</comment>
<comment type="pathway">
    <text evidence="2 7">Isoprenoid biosynthesis; isopentenyl diphosphate biosynthesis via DXP pathway; isopentenyl diphosphate from 1-deoxy-D-xylulose 5-phosphate: step 2/6.</text>
</comment>
<dbReference type="GO" id="GO:0019288">
    <property type="term" value="P:isopentenyl diphosphate biosynthetic process, methylerythritol 4-phosphate pathway"/>
    <property type="evidence" value="ECO:0007669"/>
    <property type="project" value="UniProtKB-UniRule"/>
</dbReference>
<feature type="site" description="Positions MEP for the nucleophilic attack" evidence="7">
    <location>
        <position position="159"/>
    </location>
</feature>
<dbReference type="Pfam" id="PF01128">
    <property type="entry name" value="IspD"/>
    <property type="match status" value="1"/>
</dbReference>
<dbReference type="InterPro" id="IPR050088">
    <property type="entry name" value="IspD/TarI_cytidylyltransf_bact"/>
</dbReference>
<evidence type="ECO:0000256" key="5">
    <source>
        <dbReference type="ARBA" id="ARBA00022695"/>
    </source>
</evidence>
<keyword evidence="6 7" id="KW-0414">Isoprene biosynthesis</keyword>
<dbReference type="EMBL" id="RZNX01000014">
    <property type="protein sequence ID" value="RUT27832.1"/>
    <property type="molecule type" value="Genomic_DNA"/>
</dbReference>
<sequence length="239" mass="26887">MTVESNNQEAAVIVVAAGRGTRMGTKESKQYLMLEDKPIFVHTLEAFDRLPFIKEIVLVTGEQDVPRCQDWVKAYPLEHTVKVIPGGAERQHSVYKGLLETDCEWVLVHDGVRPFVSEAQITACYEAAVREGASILAVPVKDTVKQVNDQAYVTSTPDRRSLWAIQTPQAFRHSDLRRAHEKAMEEGFLGTDDSMLVERIGVPVKVVEGSYSNIKITTPEDLDYADFIRQKKRNGERLT</sequence>
<dbReference type="NCBIfam" id="TIGR00453">
    <property type="entry name" value="ispD"/>
    <property type="match status" value="1"/>
</dbReference>
<dbReference type="InterPro" id="IPR018294">
    <property type="entry name" value="ISPD_synthase_CS"/>
</dbReference>
<dbReference type="UniPathway" id="UPA00056">
    <property type="reaction ID" value="UER00093"/>
</dbReference>
<comment type="similarity">
    <text evidence="3 7">Belongs to the IspD/TarI cytidylyltransferase family. IspD subfamily.</text>
</comment>
<dbReference type="PANTHER" id="PTHR32125:SF4">
    <property type="entry name" value="2-C-METHYL-D-ERYTHRITOL 4-PHOSPHATE CYTIDYLYLTRANSFERASE, CHLOROPLASTIC"/>
    <property type="match status" value="1"/>
</dbReference>
<evidence type="ECO:0000256" key="4">
    <source>
        <dbReference type="ARBA" id="ARBA00022679"/>
    </source>
</evidence>
<dbReference type="Gene3D" id="3.90.550.10">
    <property type="entry name" value="Spore Coat Polysaccharide Biosynthesis Protein SpsA, Chain A"/>
    <property type="match status" value="1"/>
</dbReference>
<accession>A0A433X1R1</accession>
<evidence type="ECO:0000256" key="6">
    <source>
        <dbReference type="ARBA" id="ARBA00023229"/>
    </source>
</evidence>
<dbReference type="SUPFAM" id="SSF53448">
    <property type="entry name" value="Nucleotide-diphospho-sugar transferases"/>
    <property type="match status" value="1"/>
</dbReference>